<keyword evidence="1" id="KW-0805">Transcription regulation</keyword>
<dbReference type="Pfam" id="PF13412">
    <property type="entry name" value="HTH_24"/>
    <property type="match status" value="1"/>
</dbReference>
<keyword evidence="2" id="KW-0238">DNA-binding</keyword>
<dbReference type="InterPro" id="IPR036388">
    <property type="entry name" value="WH-like_DNA-bd_sf"/>
</dbReference>
<dbReference type="PANTHER" id="PTHR30154">
    <property type="entry name" value="LEUCINE-RESPONSIVE REGULATORY PROTEIN"/>
    <property type="match status" value="1"/>
</dbReference>
<dbReference type="EMBL" id="WOSY01000003">
    <property type="protein sequence ID" value="NHN87950.1"/>
    <property type="molecule type" value="Genomic_DNA"/>
</dbReference>
<proteinExistence type="predicted"/>
<organism evidence="6 7">
    <name type="scientific">Acetobacter conturbans</name>
    <dbReference type="NCBI Taxonomy" id="1737472"/>
    <lineage>
        <taxon>Bacteria</taxon>
        <taxon>Pseudomonadati</taxon>
        <taxon>Pseudomonadota</taxon>
        <taxon>Alphaproteobacteria</taxon>
        <taxon>Acetobacterales</taxon>
        <taxon>Acetobacteraceae</taxon>
        <taxon>Acetobacter</taxon>
    </lineage>
</organism>
<dbReference type="SUPFAM" id="SSF46785">
    <property type="entry name" value="Winged helix' DNA-binding domain"/>
    <property type="match status" value="1"/>
</dbReference>
<comment type="caution">
    <text evidence="6">The sequence shown here is derived from an EMBL/GenBank/DDBJ whole genome shotgun (WGS) entry which is preliminary data.</text>
</comment>
<keyword evidence="3" id="KW-0010">Activator</keyword>
<gene>
    <name evidence="6" type="ORF">GOB81_04805</name>
</gene>
<dbReference type="SUPFAM" id="SSF54909">
    <property type="entry name" value="Dimeric alpha+beta barrel"/>
    <property type="match status" value="1"/>
</dbReference>
<name>A0ABX0K102_9PROT</name>
<dbReference type="CDD" id="cd00090">
    <property type="entry name" value="HTH_ARSR"/>
    <property type="match status" value="1"/>
</dbReference>
<feature type="domain" description="HTH asnC-type" evidence="5">
    <location>
        <begin position="1"/>
        <end position="64"/>
    </location>
</feature>
<dbReference type="InterPro" id="IPR011991">
    <property type="entry name" value="ArsR-like_HTH"/>
</dbReference>
<dbReference type="PANTHER" id="PTHR30154:SF0">
    <property type="entry name" value="LEUCINE-RESPONSIVE REGULATORY PROTEIN"/>
    <property type="match status" value="1"/>
</dbReference>
<dbReference type="Proteomes" id="UP000631653">
    <property type="component" value="Unassembled WGS sequence"/>
</dbReference>
<evidence type="ECO:0000313" key="7">
    <source>
        <dbReference type="Proteomes" id="UP000631653"/>
    </source>
</evidence>
<dbReference type="PRINTS" id="PR00033">
    <property type="entry name" value="HTHASNC"/>
</dbReference>
<dbReference type="InterPro" id="IPR000485">
    <property type="entry name" value="AsnC-type_HTH_dom"/>
</dbReference>
<dbReference type="InterPro" id="IPR019887">
    <property type="entry name" value="Tscrpt_reg_AsnC/Lrp_C"/>
</dbReference>
<accession>A0ABX0K102</accession>
<dbReference type="Pfam" id="PF01037">
    <property type="entry name" value="AsnC_trans_reg"/>
    <property type="match status" value="1"/>
</dbReference>
<dbReference type="PROSITE" id="PS50956">
    <property type="entry name" value="HTH_ASNC_2"/>
    <property type="match status" value="1"/>
</dbReference>
<evidence type="ECO:0000256" key="1">
    <source>
        <dbReference type="ARBA" id="ARBA00023015"/>
    </source>
</evidence>
<protein>
    <submittedName>
        <fullName evidence="6">Winged helix-turn-helix transcriptional regulator</fullName>
    </submittedName>
</protein>
<sequence length="150" mass="17082">MDSLDRKILRILQVDGRISNVELARSIHLSPAATLERVRRLEQKGVIQRYAAQLNPDAVQLGLLVFVQITLDRTEDDLFERFSKAVRSSPQISECHMVAGGFDYLLKARVKDMAAYRRFLGETLTRLPGIRQTHTYTVMEEVKSDPTLPV</sequence>
<evidence type="ECO:0000313" key="6">
    <source>
        <dbReference type="EMBL" id="NHN87950.1"/>
    </source>
</evidence>
<dbReference type="InterPro" id="IPR036390">
    <property type="entry name" value="WH_DNA-bd_sf"/>
</dbReference>
<evidence type="ECO:0000259" key="5">
    <source>
        <dbReference type="PROSITE" id="PS50956"/>
    </source>
</evidence>
<reference evidence="6 7" key="1">
    <citation type="journal article" date="2020" name="Int. J. Syst. Evol. Microbiol.">
        <title>Novel acetic acid bacteria from cider fermentations: Acetobacter conturbans sp. nov. and Acetobacter fallax sp. nov.</title>
        <authorList>
            <person name="Sombolestani A.S."/>
            <person name="Cleenwerck I."/>
            <person name="Cnockaert M."/>
            <person name="Borremans W."/>
            <person name="Wieme A.D."/>
            <person name="De Vuyst L."/>
            <person name="Vandamme P."/>
        </authorList>
    </citation>
    <scope>NUCLEOTIDE SEQUENCE [LARGE SCALE GENOMIC DNA]</scope>
    <source>
        <strain evidence="6 7">LMG 1627</strain>
    </source>
</reference>
<evidence type="ECO:0000256" key="4">
    <source>
        <dbReference type="ARBA" id="ARBA00023163"/>
    </source>
</evidence>
<dbReference type="InterPro" id="IPR019888">
    <property type="entry name" value="Tscrpt_reg_AsnC-like"/>
</dbReference>
<dbReference type="InterPro" id="IPR011008">
    <property type="entry name" value="Dimeric_a/b-barrel"/>
</dbReference>
<evidence type="ECO:0000256" key="3">
    <source>
        <dbReference type="ARBA" id="ARBA00023159"/>
    </source>
</evidence>
<keyword evidence="7" id="KW-1185">Reference proteome</keyword>
<dbReference type="SMART" id="SM00344">
    <property type="entry name" value="HTH_ASNC"/>
    <property type="match status" value="1"/>
</dbReference>
<dbReference type="Gene3D" id="3.30.70.920">
    <property type="match status" value="1"/>
</dbReference>
<evidence type="ECO:0000256" key="2">
    <source>
        <dbReference type="ARBA" id="ARBA00023125"/>
    </source>
</evidence>
<dbReference type="RefSeq" id="WP_173569225.1">
    <property type="nucleotide sequence ID" value="NZ_WOSY01000003.1"/>
</dbReference>
<keyword evidence="4" id="KW-0804">Transcription</keyword>
<dbReference type="Gene3D" id="1.10.10.10">
    <property type="entry name" value="Winged helix-like DNA-binding domain superfamily/Winged helix DNA-binding domain"/>
    <property type="match status" value="1"/>
</dbReference>